<evidence type="ECO:0000313" key="2">
    <source>
        <dbReference type="Proteomes" id="UP001319865"/>
    </source>
</evidence>
<protein>
    <recommendedName>
        <fullName evidence="3">Outer membrane protein beta-barrel domain-containing protein</fullName>
    </recommendedName>
</protein>
<keyword evidence="2" id="KW-1185">Reference proteome</keyword>
<reference evidence="1 2" key="2">
    <citation type="journal article" date="2022" name="Microorganisms">
        <title>Complete Genome Sequences of Two Flavobacterium ammonificans Strains and a Flavobacterium ammoniigenes Strain of Ammonifying Bacterioplankton Isolated from Surface River Water.</title>
        <authorList>
            <person name="Suda W."/>
            <person name="Ogata Y."/>
            <person name="Shindo C."/>
            <person name="Watanabe K."/>
        </authorList>
    </citation>
    <scope>NUCLEOTIDE SEQUENCE [LARGE SCALE GENOMIC DNA]</scope>
    <source>
        <strain evidence="1 2">GENT11</strain>
    </source>
</reference>
<dbReference type="Proteomes" id="UP001319865">
    <property type="component" value="Chromosome"/>
</dbReference>
<reference evidence="1 2" key="1">
    <citation type="journal article" date="2022" name="Int. J. Syst. Evol. Microbiol.">
        <title>Flavobacterium ammonificans sp. nov. and Flavobacterium ammoniigenes sp. nov., ammonifying bacteria isolated from surface river water.</title>
        <authorList>
            <person name="Watanabe K."/>
            <person name="Kitamura T."/>
            <person name="Ogata Y."/>
            <person name="Shindo C."/>
            <person name="Suda W."/>
        </authorList>
    </citation>
    <scope>NUCLEOTIDE SEQUENCE [LARGE SCALE GENOMIC DNA]</scope>
    <source>
        <strain evidence="1 2">GENT11</strain>
    </source>
</reference>
<dbReference type="RefSeq" id="WP_229331184.1">
    <property type="nucleotide sequence ID" value="NZ_AP025183.1"/>
</dbReference>
<organism evidence="1 2">
    <name type="scientific">Flavobacterium ammonificans</name>
    <dbReference type="NCBI Taxonomy" id="1751056"/>
    <lineage>
        <taxon>Bacteria</taxon>
        <taxon>Pseudomonadati</taxon>
        <taxon>Bacteroidota</taxon>
        <taxon>Flavobacteriia</taxon>
        <taxon>Flavobacteriales</taxon>
        <taxon>Flavobacteriaceae</taxon>
        <taxon>Flavobacterium</taxon>
    </lineage>
</organism>
<evidence type="ECO:0000313" key="1">
    <source>
        <dbReference type="EMBL" id="BDB52415.1"/>
    </source>
</evidence>
<name>A0ABM7UY55_9FLAO</name>
<accession>A0ABM7UY55</accession>
<evidence type="ECO:0008006" key="3">
    <source>
        <dbReference type="Google" id="ProtNLM"/>
    </source>
</evidence>
<proteinExistence type="predicted"/>
<gene>
    <name evidence="1" type="ORF">GENT11_07270</name>
</gene>
<dbReference type="EMBL" id="AP025183">
    <property type="protein sequence ID" value="BDB52415.1"/>
    <property type="molecule type" value="Genomic_DNA"/>
</dbReference>
<sequence>MKKLFLIISFYIIYQNSFAQEVYFYTGKNFTTYYFKNSSGASNPNLKNGSGNFYELGYTKPLSNEKINLNIGLALNEYNSAGGNLTNSYYWDTNYLSIQSRISYSILNNRNNFDILPVFGFNLGTIIRGKQTINGTYFDLTKEKEFSGLLVTPSLGLQVKYNLAAAGYISLGYNYCKGINLSNSTDQKLGFSSHQLEFGIHYAIN</sequence>